<dbReference type="SMART" id="SM00387">
    <property type="entry name" value="HATPase_c"/>
    <property type="match status" value="1"/>
</dbReference>
<keyword evidence="5 9" id="KW-0418">Kinase</keyword>
<dbReference type="STRING" id="515897.SAMN05421849_0451"/>
<dbReference type="CDD" id="cd00130">
    <property type="entry name" value="PAS"/>
    <property type="match status" value="1"/>
</dbReference>
<evidence type="ECO:0000256" key="5">
    <source>
        <dbReference type="ARBA" id="ARBA00022777"/>
    </source>
</evidence>
<keyword evidence="6" id="KW-0902">Two-component regulatory system</keyword>
<accession>A0A1R3WDZ7</accession>
<name>A0A1R3WDZ7_9RHOB</name>
<dbReference type="InterPro" id="IPR013656">
    <property type="entry name" value="PAS_4"/>
</dbReference>
<keyword evidence="3" id="KW-0597">Phosphoprotein</keyword>
<evidence type="ECO:0000259" key="8">
    <source>
        <dbReference type="PROSITE" id="PS50109"/>
    </source>
</evidence>
<dbReference type="Gene3D" id="3.30.450.20">
    <property type="entry name" value="PAS domain"/>
    <property type="match status" value="1"/>
</dbReference>
<dbReference type="Proteomes" id="UP000192455">
    <property type="component" value="Unassembled WGS sequence"/>
</dbReference>
<sequence>MDQMNSRELGEVLGAVPLPLVVIDPDGRIAAANAPGADLLGAEQIGRDHAIGLRQPALLAAIQRALQGGGPEQIREQIRYEVLRAPHAISYLVTVTPVRIASETMVICAFEDITEREFVTQFRRDFIANISHELRSPLTALVGIIETLEGPARDDPAARTRFLKTMKAEAARMSRLVRDLLSLSQAEARERERPEMPVDIPRLVAGVVDALRPVAKTAGVTLEIAENTPVPPIPADADQITQVVQNLVENAIKYDRRGKRVTIAVLPDDTGDMLRIDIVDQGQGIEPQHLPRLTERFYRVDPSRSRGQGGTGLGLAIVKHIIHRHRGRLGIASTLGEGTRVSVFLPRG</sequence>
<dbReference type="SUPFAM" id="SSF55874">
    <property type="entry name" value="ATPase domain of HSP90 chaperone/DNA topoisomerase II/histidine kinase"/>
    <property type="match status" value="1"/>
</dbReference>
<dbReference type="SUPFAM" id="SSF47384">
    <property type="entry name" value="Homodimeric domain of signal transducing histidine kinase"/>
    <property type="match status" value="1"/>
</dbReference>
<dbReference type="PRINTS" id="PR00344">
    <property type="entry name" value="BCTRLSENSOR"/>
</dbReference>
<dbReference type="FunFam" id="3.30.565.10:FF:000006">
    <property type="entry name" value="Sensor histidine kinase WalK"/>
    <property type="match status" value="1"/>
</dbReference>
<dbReference type="Gene3D" id="1.10.287.130">
    <property type="match status" value="1"/>
</dbReference>
<evidence type="ECO:0000313" key="9">
    <source>
        <dbReference type="EMBL" id="SIT76133.1"/>
    </source>
</evidence>
<evidence type="ECO:0000256" key="7">
    <source>
        <dbReference type="ARBA" id="ARBA00023136"/>
    </source>
</evidence>
<dbReference type="InterPro" id="IPR003594">
    <property type="entry name" value="HATPase_dom"/>
</dbReference>
<evidence type="ECO:0000256" key="2">
    <source>
        <dbReference type="ARBA" id="ARBA00012438"/>
    </source>
</evidence>
<dbReference type="EMBL" id="FTPS01000001">
    <property type="protein sequence ID" value="SIT76133.1"/>
    <property type="molecule type" value="Genomic_DNA"/>
</dbReference>
<dbReference type="Gene3D" id="3.30.565.10">
    <property type="entry name" value="Histidine kinase-like ATPase, C-terminal domain"/>
    <property type="match status" value="1"/>
</dbReference>
<dbReference type="FunFam" id="1.10.287.130:FF:000001">
    <property type="entry name" value="Two-component sensor histidine kinase"/>
    <property type="match status" value="1"/>
</dbReference>
<dbReference type="InterPro" id="IPR036890">
    <property type="entry name" value="HATPase_C_sf"/>
</dbReference>
<dbReference type="InterPro" id="IPR036097">
    <property type="entry name" value="HisK_dim/P_sf"/>
</dbReference>
<dbReference type="EC" id="2.7.13.3" evidence="2"/>
<dbReference type="GO" id="GO:0000155">
    <property type="term" value="F:phosphorelay sensor kinase activity"/>
    <property type="evidence" value="ECO:0007669"/>
    <property type="project" value="InterPro"/>
</dbReference>
<dbReference type="AlphaFoldDB" id="A0A1R3WDZ7"/>
<organism evidence="9 10">
    <name type="scientific">Pontibaca methylaminivorans</name>
    <dbReference type="NCBI Taxonomy" id="515897"/>
    <lineage>
        <taxon>Bacteria</taxon>
        <taxon>Pseudomonadati</taxon>
        <taxon>Pseudomonadota</taxon>
        <taxon>Alphaproteobacteria</taxon>
        <taxon>Rhodobacterales</taxon>
        <taxon>Roseobacteraceae</taxon>
        <taxon>Pontibaca</taxon>
    </lineage>
</organism>
<dbReference type="PROSITE" id="PS50109">
    <property type="entry name" value="HIS_KIN"/>
    <property type="match status" value="1"/>
</dbReference>
<dbReference type="Pfam" id="PF00512">
    <property type="entry name" value="HisKA"/>
    <property type="match status" value="1"/>
</dbReference>
<evidence type="ECO:0000313" key="10">
    <source>
        <dbReference type="Proteomes" id="UP000192455"/>
    </source>
</evidence>
<keyword evidence="7" id="KW-0472">Membrane</keyword>
<dbReference type="GO" id="GO:0004721">
    <property type="term" value="F:phosphoprotein phosphatase activity"/>
    <property type="evidence" value="ECO:0007669"/>
    <property type="project" value="TreeGrafter"/>
</dbReference>
<dbReference type="InterPro" id="IPR050351">
    <property type="entry name" value="BphY/WalK/GraS-like"/>
</dbReference>
<dbReference type="InterPro" id="IPR005467">
    <property type="entry name" value="His_kinase_dom"/>
</dbReference>
<gene>
    <name evidence="9" type="ORF">SAMN05421849_0451</name>
</gene>
<keyword evidence="4" id="KW-0808">Transferase</keyword>
<dbReference type="Pfam" id="PF08448">
    <property type="entry name" value="PAS_4"/>
    <property type="match status" value="1"/>
</dbReference>
<protein>
    <recommendedName>
        <fullName evidence="2">histidine kinase</fullName>
        <ecNumber evidence="2">2.7.13.3</ecNumber>
    </recommendedName>
</protein>
<evidence type="ECO:0000256" key="6">
    <source>
        <dbReference type="ARBA" id="ARBA00023012"/>
    </source>
</evidence>
<comment type="catalytic activity">
    <reaction evidence="1">
        <text>ATP + protein L-histidine = ADP + protein N-phospho-L-histidine.</text>
        <dbReference type="EC" id="2.7.13.3"/>
    </reaction>
</comment>
<dbReference type="InterPro" id="IPR003661">
    <property type="entry name" value="HisK_dim/P_dom"/>
</dbReference>
<dbReference type="CDD" id="cd00082">
    <property type="entry name" value="HisKA"/>
    <property type="match status" value="1"/>
</dbReference>
<evidence type="ECO:0000256" key="4">
    <source>
        <dbReference type="ARBA" id="ARBA00022679"/>
    </source>
</evidence>
<dbReference type="PANTHER" id="PTHR45453">
    <property type="entry name" value="PHOSPHATE REGULON SENSOR PROTEIN PHOR"/>
    <property type="match status" value="1"/>
</dbReference>
<dbReference type="InterPro" id="IPR035965">
    <property type="entry name" value="PAS-like_dom_sf"/>
</dbReference>
<dbReference type="InterPro" id="IPR004358">
    <property type="entry name" value="Sig_transdc_His_kin-like_C"/>
</dbReference>
<evidence type="ECO:0000256" key="3">
    <source>
        <dbReference type="ARBA" id="ARBA00022553"/>
    </source>
</evidence>
<proteinExistence type="predicted"/>
<dbReference type="SMART" id="SM00388">
    <property type="entry name" value="HisKA"/>
    <property type="match status" value="1"/>
</dbReference>
<keyword evidence="10" id="KW-1185">Reference proteome</keyword>
<feature type="domain" description="Histidine kinase" evidence="8">
    <location>
        <begin position="129"/>
        <end position="348"/>
    </location>
</feature>
<dbReference type="SUPFAM" id="SSF55785">
    <property type="entry name" value="PYP-like sensor domain (PAS domain)"/>
    <property type="match status" value="1"/>
</dbReference>
<dbReference type="InterPro" id="IPR000014">
    <property type="entry name" value="PAS"/>
</dbReference>
<dbReference type="GO" id="GO:0005886">
    <property type="term" value="C:plasma membrane"/>
    <property type="evidence" value="ECO:0007669"/>
    <property type="project" value="TreeGrafter"/>
</dbReference>
<reference evidence="9 10" key="1">
    <citation type="submission" date="2017-01" db="EMBL/GenBank/DDBJ databases">
        <authorList>
            <person name="Mah S.A."/>
            <person name="Swanson W.J."/>
            <person name="Moy G.W."/>
            <person name="Vacquier V.D."/>
        </authorList>
    </citation>
    <scope>NUCLEOTIDE SEQUENCE [LARGE SCALE GENOMIC DNA]</scope>
    <source>
        <strain evidence="9 10">DSM 21219</strain>
    </source>
</reference>
<dbReference type="PANTHER" id="PTHR45453:SF1">
    <property type="entry name" value="PHOSPHATE REGULON SENSOR PROTEIN PHOR"/>
    <property type="match status" value="1"/>
</dbReference>
<dbReference type="GO" id="GO:0016036">
    <property type="term" value="P:cellular response to phosphate starvation"/>
    <property type="evidence" value="ECO:0007669"/>
    <property type="project" value="TreeGrafter"/>
</dbReference>
<dbReference type="Pfam" id="PF02518">
    <property type="entry name" value="HATPase_c"/>
    <property type="match status" value="1"/>
</dbReference>
<evidence type="ECO:0000256" key="1">
    <source>
        <dbReference type="ARBA" id="ARBA00000085"/>
    </source>
</evidence>